<evidence type="ECO:0000313" key="26">
    <source>
        <dbReference type="Ensembl" id="ENSSTUP00000068052.1"/>
    </source>
</evidence>
<keyword evidence="12" id="KW-0325">Glycoprotein</keyword>
<keyword evidence="8" id="KW-0333">Golgi apparatus</keyword>
<evidence type="ECO:0000256" key="17">
    <source>
        <dbReference type="ARBA" id="ARBA00041976"/>
    </source>
</evidence>
<proteinExistence type="inferred from homology"/>
<keyword evidence="6" id="KW-0735">Signal-anchor</keyword>
<dbReference type="GeneTree" id="ENSGT00940000157929"/>
<dbReference type="Pfam" id="PF00777">
    <property type="entry name" value="Glyco_transf_29"/>
    <property type="match status" value="1"/>
</dbReference>
<evidence type="ECO:0000256" key="14">
    <source>
        <dbReference type="ARBA" id="ARBA00039792"/>
    </source>
</evidence>
<protein>
    <recommendedName>
        <fullName evidence="14">Lactosylceramide alpha-2,3-sialyltransferase</fullName>
        <ecNumber evidence="13">2.4.3.9</ecNumber>
    </recommendedName>
    <alternativeName>
        <fullName evidence="15">CMP-NeuAc:lactosylceramide alpha-2,3-sialyltransferase</fullName>
    </alternativeName>
    <alternativeName>
        <fullName evidence="18">Ganglioside GM3 synthase</fullName>
    </alternativeName>
    <alternativeName>
        <fullName evidence="17">ST3Gal V</fullName>
    </alternativeName>
    <alternativeName>
        <fullName evidence="16">Sialyltransferase 9</fullName>
    </alternativeName>
</protein>
<evidence type="ECO:0000256" key="25">
    <source>
        <dbReference type="SAM" id="Phobius"/>
    </source>
</evidence>
<evidence type="ECO:0000256" key="11">
    <source>
        <dbReference type="ARBA" id="ARBA00023157"/>
    </source>
</evidence>
<dbReference type="EC" id="2.4.3.9" evidence="13"/>
<dbReference type="GO" id="GO:0006629">
    <property type="term" value="P:lipid metabolic process"/>
    <property type="evidence" value="ECO:0007669"/>
    <property type="project" value="UniProtKB-KW"/>
</dbReference>
<comment type="catalytic activity">
    <reaction evidence="22">
        <text>ganglioside GA2 (d18:1(4E)/18:0) + CMP-N-acetyl-beta-neuraminate = ganglioside GM2 (d18:1(4E)/18:0) + CMP + H(+)</text>
        <dbReference type="Rhea" id="RHEA:41776"/>
        <dbReference type="ChEBI" id="CHEBI:15378"/>
        <dbReference type="ChEBI" id="CHEBI:57812"/>
        <dbReference type="ChEBI" id="CHEBI:60377"/>
        <dbReference type="ChEBI" id="CHEBI:78485"/>
        <dbReference type="ChEBI" id="CHEBI:78486"/>
    </reaction>
    <physiologicalReaction direction="left-to-right" evidence="22">
        <dbReference type="Rhea" id="RHEA:41777"/>
    </physiologicalReaction>
</comment>
<dbReference type="Proteomes" id="UP000472277">
    <property type="component" value="Chromosome 13"/>
</dbReference>
<evidence type="ECO:0000256" key="13">
    <source>
        <dbReference type="ARBA" id="ARBA00039111"/>
    </source>
</evidence>
<evidence type="ECO:0000256" key="24">
    <source>
        <dbReference type="SAM" id="MobiDB-lite"/>
    </source>
</evidence>
<evidence type="ECO:0000256" key="15">
    <source>
        <dbReference type="ARBA" id="ARBA00041341"/>
    </source>
</evidence>
<gene>
    <name evidence="26" type="primary">ST3GAL5</name>
    <name evidence="26" type="synonym">st3gal5</name>
</gene>
<sequence length="379" mass="42708">MRNRLISAKDRGKDINFLNNKMRISKRCGSNRRLLLPLMVLGLMILLAVVTLNWFDTDSQKLLAWHVEPSHQKLVHSFVRGVLSNKCRPAFARKGVEARLQISGHVTDPFLWRDTLLTPEMFKYPPPFGFRDMHGKLKDVLNLLPAQPEQLKKECRRCVVMGNGGILRGLELGTLLDQFDVVIRLNSGPLRNYSKDVGNRTSVRMSYPEGSPKVWEDVDPELQFVAVVYKAVDFKWIKAMINRQRVVSCKAHHQKHEQNINLKKKKMKSGNVSLVVEILIRSTDMAERFEMQIQTLPTTLPDIRLVFVSVPLGLAVFLAEGAREDSSRLIKVPFVESGDHQADGDGPVSLPLPTATPLGLGPERAHHGHLSPQPGHLPV</sequence>
<dbReference type="InterPro" id="IPR051142">
    <property type="entry name" value="Glycosyltransferase_29"/>
</dbReference>
<evidence type="ECO:0000256" key="4">
    <source>
        <dbReference type="ARBA" id="ARBA00022679"/>
    </source>
</evidence>
<feature type="compositionally biased region" description="Low complexity" evidence="24">
    <location>
        <begin position="351"/>
        <end position="362"/>
    </location>
</feature>
<accession>A0A674BAN0</accession>
<dbReference type="PANTHER" id="PTHR13713">
    <property type="entry name" value="SIALYLTRANSFERASE"/>
    <property type="match status" value="1"/>
</dbReference>
<keyword evidence="4" id="KW-0808">Transferase</keyword>
<dbReference type="GO" id="GO:0000139">
    <property type="term" value="C:Golgi membrane"/>
    <property type="evidence" value="ECO:0007669"/>
    <property type="project" value="UniProtKB-SubCell"/>
</dbReference>
<evidence type="ECO:0000256" key="3">
    <source>
        <dbReference type="ARBA" id="ARBA00022676"/>
    </source>
</evidence>
<evidence type="ECO:0000256" key="2">
    <source>
        <dbReference type="ARBA" id="ARBA00006003"/>
    </source>
</evidence>
<evidence type="ECO:0000256" key="23">
    <source>
        <dbReference type="ARBA" id="ARBA00049539"/>
    </source>
</evidence>
<dbReference type="AlphaFoldDB" id="A0A674BAN0"/>
<dbReference type="InterPro" id="IPR038578">
    <property type="entry name" value="GT29-like_sf"/>
</dbReference>
<evidence type="ECO:0000313" key="27">
    <source>
        <dbReference type="Proteomes" id="UP000472277"/>
    </source>
</evidence>
<comment type="similarity">
    <text evidence="2">Belongs to the glycosyltransferase 29 family.</text>
</comment>
<evidence type="ECO:0000256" key="20">
    <source>
        <dbReference type="ARBA" id="ARBA00045587"/>
    </source>
</evidence>
<comment type="function">
    <text evidence="20">Transfers the sialyl group (N-acetyl-alpha-neuraminyl or NeuAc) from CMP-NeuAc to the non-reducing terminal galactose (Gal) of glycosphingolipids forming gangliosides (important molecules involved in the regulation of multiple cellular processes, including cell proliferation and differentiation, apoptosis, embryogenesis, development, and oncogenesis). Mainly involved in the biosynthesis of ganglioside GM3 but can also use different glycolipids as substrate acceptors such as D-galactosylceramide (GalCer), asialo-GM2 (GA2) and asialo-GM1 (GA1), although less preferentially than beta-D-Gal-(1-&gt;4)-beta-D-Glc-(1&lt;-&gt;1)-Cer (LacCer).</text>
</comment>
<keyword evidence="11" id="KW-1015">Disulfide bond</keyword>
<evidence type="ECO:0000256" key="8">
    <source>
        <dbReference type="ARBA" id="ARBA00023034"/>
    </source>
</evidence>
<dbReference type="PANTHER" id="PTHR13713:SF60">
    <property type="entry name" value="LACTOSYLCERAMIDE ALPHA-2,3-SIALYLTRANSFERASE"/>
    <property type="match status" value="1"/>
</dbReference>
<dbReference type="Gene3D" id="3.90.1480.20">
    <property type="entry name" value="Glycosyl transferase family 29"/>
    <property type="match status" value="1"/>
</dbReference>
<comment type="subcellular location">
    <subcellularLocation>
        <location evidence="1">Golgi apparatus membrane</location>
        <topology evidence="1">Single-pass type II membrane protein</topology>
    </subcellularLocation>
</comment>
<feature type="region of interest" description="Disordered" evidence="24">
    <location>
        <begin position="339"/>
        <end position="379"/>
    </location>
</feature>
<evidence type="ECO:0000256" key="10">
    <source>
        <dbReference type="ARBA" id="ARBA00023136"/>
    </source>
</evidence>
<reference evidence="26" key="1">
    <citation type="submission" date="2025-08" db="UniProtKB">
        <authorList>
            <consortium name="Ensembl"/>
        </authorList>
    </citation>
    <scope>IDENTIFICATION</scope>
</reference>
<keyword evidence="7 25" id="KW-1133">Transmembrane helix</keyword>
<evidence type="ECO:0000256" key="5">
    <source>
        <dbReference type="ARBA" id="ARBA00022692"/>
    </source>
</evidence>
<comment type="catalytic activity">
    <reaction evidence="23">
        <text>ganglioside GA1 (d18:1(4E)/18:0) + CMP-N-acetyl-beta-neuraminate = ganglioside GM1 (d18:1(4E)/18:0) + CMP + H(+)</text>
        <dbReference type="Rhea" id="RHEA:41784"/>
        <dbReference type="ChEBI" id="CHEBI:15378"/>
        <dbReference type="ChEBI" id="CHEBI:57812"/>
        <dbReference type="ChEBI" id="CHEBI:60377"/>
        <dbReference type="ChEBI" id="CHEBI:73110"/>
        <dbReference type="ChEBI" id="CHEBI:78484"/>
    </reaction>
    <physiologicalReaction direction="left-to-right" evidence="23">
        <dbReference type="Rhea" id="RHEA:41785"/>
    </physiologicalReaction>
</comment>
<evidence type="ECO:0000256" key="1">
    <source>
        <dbReference type="ARBA" id="ARBA00004323"/>
    </source>
</evidence>
<evidence type="ECO:0000256" key="19">
    <source>
        <dbReference type="ARBA" id="ARBA00043651"/>
    </source>
</evidence>
<evidence type="ECO:0000256" key="12">
    <source>
        <dbReference type="ARBA" id="ARBA00023180"/>
    </source>
</evidence>
<comment type="catalytic activity">
    <reaction evidence="21">
        <text>a beta-D-Gal-(1&lt;-&gt;1')-ceramide + CMP-N-acetyl-beta-neuraminate = N-acetyl-alpha-neuraminosyl-(2-&gt;3)-beta-D-galactosyl-(1&lt;-&gt;1')-ceramide + CMP + H(+)</text>
        <dbReference type="Rhea" id="RHEA:41780"/>
        <dbReference type="ChEBI" id="CHEBI:15378"/>
        <dbReference type="ChEBI" id="CHEBI:57812"/>
        <dbReference type="ChEBI" id="CHEBI:60377"/>
        <dbReference type="ChEBI" id="CHEBI:82643"/>
        <dbReference type="ChEBI" id="CHEBI:143593"/>
    </reaction>
    <physiologicalReaction direction="left-to-right" evidence="21">
        <dbReference type="Rhea" id="RHEA:41781"/>
    </physiologicalReaction>
</comment>
<evidence type="ECO:0000256" key="22">
    <source>
        <dbReference type="ARBA" id="ARBA00048805"/>
    </source>
</evidence>
<name>A0A674BAN0_SALTR</name>
<dbReference type="InterPro" id="IPR001675">
    <property type="entry name" value="Glyco_trans_29"/>
</dbReference>
<keyword evidence="27" id="KW-1185">Reference proteome</keyword>
<dbReference type="Ensembl" id="ENSSTUT00000072157.1">
    <property type="protein sequence ID" value="ENSSTUP00000068052.1"/>
    <property type="gene ID" value="ENSSTUG00000029769.1"/>
</dbReference>
<evidence type="ECO:0000256" key="9">
    <source>
        <dbReference type="ARBA" id="ARBA00023098"/>
    </source>
</evidence>
<evidence type="ECO:0000256" key="6">
    <source>
        <dbReference type="ARBA" id="ARBA00022968"/>
    </source>
</evidence>
<comment type="catalytic activity">
    <reaction evidence="19">
        <text>a beta-D-Gal-(1-&gt;4)-beta-D-Glc-(1&lt;-&gt;1)-Cer(d18:1(4E)) + CMP-N-acetyl-beta-neuraminate = a ganglioside GM3 (d18:1(4E)) + CMP + H(+)</text>
        <dbReference type="Rhea" id="RHEA:18417"/>
        <dbReference type="ChEBI" id="CHEBI:15378"/>
        <dbReference type="ChEBI" id="CHEBI:17950"/>
        <dbReference type="ChEBI" id="CHEBI:57812"/>
        <dbReference type="ChEBI" id="CHEBI:60065"/>
        <dbReference type="ChEBI" id="CHEBI:60377"/>
        <dbReference type="EC" id="2.4.3.9"/>
    </reaction>
    <physiologicalReaction direction="left-to-right" evidence="19">
        <dbReference type="Rhea" id="RHEA:18418"/>
    </physiologicalReaction>
</comment>
<keyword evidence="9" id="KW-0443">Lipid metabolism</keyword>
<evidence type="ECO:0000256" key="7">
    <source>
        <dbReference type="ARBA" id="ARBA00022989"/>
    </source>
</evidence>
<evidence type="ECO:0000256" key="16">
    <source>
        <dbReference type="ARBA" id="ARBA00041896"/>
    </source>
</evidence>
<evidence type="ECO:0000256" key="18">
    <source>
        <dbReference type="ARBA" id="ARBA00042545"/>
    </source>
</evidence>
<feature type="transmembrane region" description="Helical" evidence="25">
    <location>
        <begin position="34"/>
        <end position="55"/>
    </location>
</feature>
<reference evidence="26" key="2">
    <citation type="submission" date="2025-09" db="UniProtKB">
        <authorList>
            <consortium name="Ensembl"/>
        </authorList>
    </citation>
    <scope>IDENTIFICATION</scope>
</reference>
<dbReference type="GO" id="GO:0047291">
    <property type="term" value="F:lactosylceramide alpha-2,3-sialyltransferase activity"/>
    <property type="evidence" value="ECO:0007669"/>
    <property type="project" value="UniProtKB-EC"/>
</dbReference>
<keyword evidence="10 25" id="KW-0472">Membrane</keyword>
<organism evidence="26 27">
    <name type="scientific">Salmo trutta</name>
    <name type="common">Brown trout</name>
    <dbReference type="NCBI Taxonomy" id="8032"/>
    <lineage>
        <taxon>Eukaryota</taxon>
        <taxon>Metazoa</taxon>
        <taxon>Chordata</taxon>
        <taxon>Craniata</taxon>
        <taxon>Vertebrata</taxon>
        <taxon>Euteleostomi</taxon>
        <taxon>Actinopterygii</taxon>
        <taxon>Neopterygii</taxon>
        <taxon>Teleostei</taxon>
        <taxon>Protacanthopterygii</taxon>
        <taxon>Salmoniformes</taxon>
        <taxon>Salmonidae</taxon>
        <taxon>Salmoninae</taxon>
        <taxon>Salmo</taxon>
    </lineage>
</organism>
<keyword evidence="3" id="KW-0328">Glycosyltransferase</keyword>
<evidence type="ECO:0000256" key="21">
    <source>
        <dbReference type="ARBA" id="ARBA00048050"/>
    </source>
</evidence>
<keyword evidence="5 25" id="KW-0812">Transmembrane</keyword>